<feature type="transmembrane region" description="Helical" evidence="8">
    <location>
        <begin position="133"/>
        <end position="156"/>
    </location>
</feature>
<keyword evidence="6 8" id="KW-1133">Transmembrane helix</keyword>
<evidence type="ECO:0000256" key="1">
    <source>
        <dbReference type="ARBA" id="ARBA00004651"/>
    </source>
</evidence>
<dbReference type="OrthoDB" id="9775735at2"/>
<feature type="transmembrane region" description="Helical" evidence="8">
    <location>
        <begin position="86"/>
        <end position="106"/>
    </location>
</feature>
<feature type="transmembrane region" description="Helical" evidence="8">
    <location>
        <begin position="469"/>
        <end position="491"/>
    </location>
</feature>
<dbReference type="PANTHER" id="PTHR30047">
    <property type="entry name" value="HIGH-AFFINITY CHOLINE TRANSPORT PROTEIN-RELATED"/>
    <property type="match status" value="1"/>
</dbReference>
<dbReference type="AlphaFoldDB" id="A0A4Q0P7I9"/>
<feature type="transmembrane region" description="Helical" evidence="8">
    <location>
        <begin position="225"/>
        <end position="245"/>
    </location>
</feature>
<keyword evidence="4" id="KW-1003">Cell membrane</keyword>
<dbReference type="GO" id="GO:0005886">
    <property type="term" value="C:plasma membrane"/>
    <property type="evidence" value="ECO:0007669"/>
    <property type="project" value="UniProtKB-SubCell"/>
</dbReference>
<evidence type="ECO:0000256" key="8">
    <source>
        <dbReference type="SAM" id="Phobius"/>
    </source>
</evidence>
<accession>A0A4Q0P7I9</accession>
<dbReference type="GO" id="GO:0022857">
    <property type="term" value="F:transmembrane transporter activity"/>
    <property type="evidence" value="ECO:0007669"/>
    <property type="project" value="InterPro"/>
</dbReference>
<keyword evidence="3" id="KW-0813">Transport</keyword>
<feature type="transmembrane region" description="Helical" evidence="8">
    <location>
        <begin position="184"/>
        <end position="205"/>
    </location>
</feature>
<feature type="transmembrane region" description="Helical" evidence="8">
    <location>
        <begin position="438"/>
        <end position="457"/>
    </location>
</feature>
<name>A0A4Q0P7I9_9FLAO</name>
<feature type="transmembrane region" description="Helical" evidence="8">
    <location>
        <begin position="257"/>
        <end position="277"/>
    </location>
</feature>
<feature type="transmembrane region" description="Helical" evidence="8">
    <location>
        <begin position="401"/>
        <end position="426"/>
    </location>
</feature>
<comment type="caution">
    <text evidence="9">The sequence shown here is derived from an EMBL/GenBank/DDBJ whole genome shotgun (WGS) entry which is preliminary data.</text>
</comment>
<dbReference type="Pfam" id="PF02028">
    <property type="entry name" value="BCCT"/>
    <property type="match status" value="1"/>
</dbReference>
<evidence type="ECO:0000256" key="4">
    <source>
        <dbReference type="ARBA" id="ARBA00022475"/>
    </source>
</evidence>
<dbReference type="Proteomes" id="UP000289238">
    <property type="component" value="Unassembled WGS sequence"/>
</dbReference>
<feature type="transmembrane region" description="Helical" evidence="8">
    <location>
        <begin position="45"/>
        <end position="66"/>
    </location>
</feature>
<evidence type="ECO:0000256" key="2">
    <source>
        <dbReference type="ARBA" id="ARBA00005658"/>
    </source>
</evidence>
<keyword evidence="7 8" id="KW-0472">Membrane</keyword>
<organism evidence="9 10">
    <name type="scientific">Leeuwenhoekiella aequorea</name>
    <dbReference type="NCBI Taxonomy" id="283736"/>
    <lineage>
        <taxon>Bacteria</taxon>
        <taxon>Pseudomonadati</taxon>
        <taxon>Bacteroidota</taxon>
        <taxon>Flavobacteriia</taxon>
        <taxon>Flavobacteriales</taxon>
        <taxon>Flavobacteriaceae</taxon>
        <taxon>Leeuwenhoekiella</taxon>
    </lineage>
</organism>
<dbReference type="InterPro" id="IPR000060">
    <property type="entry name" value="BCCT_transptr"/>
</dbReference>
<feature type="transmembrane region" description="Helical" evidence="8">
    <location>
        <begin position="313"/>
        <end position="331"/>
    </location>
</feature>
<dbReference type="EMBL" id="QOVM01000003">
    <property type="protein sequence ID" value="RXG22653.1"/>
    <property type="molecule type" value="Genomic_DNA"/>
</dbReference>
<feature type="transmembrane region" description="Helical" evidence="8">
    <location>
        <begin position="343"/>
        <end position="366"/>
    </location>
</feature>
<evidence type="ECO:0000256" key="7">
    <source>
        <dbReference type="ARBA" id="ARBA00023136"/>
    </source>
</evidence>
<evidence type="ECO:0000256" key="5">
    <source>
        <dbReference type="ARBA" id="ARBA00022692"/>
    </source>
</evidence>
<comment type="similarity">
    <text evidence="2">Belongs to the BCCT transporter (TC 2.A.15) family.</text>
</comment>
<evidence type="ECO:0000313" key="10">
    <source>
        <dbReference type="Proteomes" id="UP000289238"/>
    </source>
</evidence>
<keyword evidence="5 8" id="KW-0812">Transmembrane</keyword>
<dbReference type="RefSeq" id="WP_128757642.1">
    <property type="nucleotide sequence ID" value="NZ_QOVM01000003.1"/>
</dbReference>
<comment type="subcellular location">
    <subcellularLocation>
        <location evidence="1">Cell membrane</location>
        <topology evidence="1">Multi-pass membrane protein</topology>
    </subcellularLocation>
</comment>
<gene>
    <name evidence="9" type="ORF">DSM00_1755</name>
</gene>
<evidence type="ECO:0000313" key="9">
    <source>
        <dbReference type="EMBL" id="RXG22653.1"/>
    </source>
</evidence>
<evidence type="ECO:0000256" key="6">
    <source>
        <dbReference type="ARBA" id="ARBA00022989"/>
    </source>
</evidence>
<sequence length="498" mass="56108">MHKIKDNLLLFSSIAILLIVCFFFYRYTTESYNLIESTALKVRDIFGQFYLVLGLVSVFLLLGIALSKWGNYKLGKPTEKPAFSRIAWISMLYSAGMGAGILLRAVQEPVYMFENSPINTGQSKEVIALEFTFYQWGFTAWAFYTLFALAIGTAVFKFNRPTLTSSTVFHSEQLISKSYINGKFLIDLLTILTTVFGLVAAVGLGASQIKGGLDHLLGDVLNYNFIILLIIIIGIFSLLSALSGVDKGIKRLSSANIYLTLALLLFVFVQGDIFEIVKQFGIAFYQYIIDFIPLSLAVGIYNPGKQFLTDWTYYYWAFWIAWAPFTGIFIARISKGRTIREIIIGALLIPSIGTFFWFSVFGTSAFKLIEDWGSYSDEFGNVFTSLFIFLSNYPLQTIVNSLIIILLIGFLVTSLDSAIYVLSTFTSKTENPSRKHRILWSVILTMSAIGLVILGFAREGSDVLVAAQMLLIITSLPLSLFMVWMIIKWILNLYRWKM</sequence>
<feature type="transmembrane region" description="Helical" evidence="8">
    <location>
        <begin position="7"/>
        <end position="25"/>
    </location>
</feature>
<protein>
    <submittedName>
        <fullName evidence="9">Glycine betaine transporter</fullName>
    </submittedName>
</protein>
<dbReference type="PANTHER" id="PTHR30047:SF7">
    <property type="entry name" value="HIGH-AFFINITY CHOLINE TRANSPORT PROTEIN"/>
    <property type="match status" value="1"/>
</dbReference>
<evidence type="ECO:0000256" key="3">
    <source>
        <dbReference type="ARBA" id="ARBA00022448"/>
    </source>
</evidence>
<proteinExistence type="inferred from homology"/>
<keyword evidence="10" id="KW-1185">Reference proteome</keyword>
<reference evidence="9 10" key="1">
    <citation type="submission" date="2018-07" db="EMBL/GenBank/DDBJ databases">
        <title>Leeuwenhoekiella genomics.</title>
        <authorList>
            <person name="Tahon G."/>
            <person name="Willems A."/>
        </authorList>
    </citation>
    <scope>NUCLEOTIDE SEQUENCE [LARGE SCALE GENOMIC DNA]</scope>
    <source>
        <strain evidence="9 10">LMG 22550</strain>
    </source>
</reference>